<protein>
    <recommendedName>
        <fullName evidence="4">Outer membrane protein beta-barrel domain-containing protein</fullName>
    </recommendedName>
</protein>
<dbReference type="EMBL" id="FNZR01000007">
    <property type="protein sequence ID" value="SEL59753.1"/>
    <property type="molecule type" value="Genomic_DNA"/>
</dbReference>
<dbReference type="AlphaFoldDB" id="A0A1H7RHV5"/>
<evidence type="ECO:0008006" key="4">
    <source>
        <dbReference type="Google" id="ProtNLM"/>
    </source>
</evidence>
<dbReference type="OrthoDB" id="978645at2"/>
<dbReference type="InterPro" id="IPR011250">
    <property type="entry name" value="OMP/PagP_B-barrel"/>
</dbReference>
<feature type="signal peptide" evidence="1">
    <location>
        <begin position="1"/>
        <end position="20"/>
    </location>
</feature>
<reference evidence="3" key="1">
    <citation type="submission" date="2016-10" db="EMBL/GenBank/DDBJ databases">
        <authorList>
            <person name="Varghese N."/>
            <person name="Submissions S."/>
        </authorList>
    </citation>
    <scope>NUCLEOTIDE SEQUENCE [LARGE SCALE GENOMIC DNA]</scope>
    <source>
        <strain evidence="3">Jip14</strain>
    </source>
</reference>
<dbReference type="Proteomes" id="UP000198916">
    <property type="component" value="Unassembled WGS sequence"/>
</dbReference>
<evidence type="ECO:0000256" key="1">
    <source>
        <dbReference type="SAM" id="SignalP"/>
    </source>
</evidence>
<evidence type="ECO:0000313" key="2">
    <source>
        <dbReference type="EMBL" id="SEL59753.1"/>
    </source>
</evidence>
<feature type="chain" id="PRO_5011680086" description="Outer membrane protein beta-barrel domain-containing protein" evidence="1">
    <location>
        <begin position="21"/>
        <end position="170"/>
    </location>
</feature>
<organism evidence="2 3">
    <name type="scientific">Parapedobacter koreensis</name>
    <dbReference type="NCBI Taxonomy" id="332977"/>
    <lineage>
        <taxon>Bacteria</taxon>
        <taxon>Pseudomonadati</taxon>
        <taxon>Bacteroidota</taxon>
        <taxon>Sphingobacteriia</taxon>
        <taxon>Sphingobacteriales</taxon>
        <taxon>Sphingobacteriaceae</taxon>
        <taxon>Parapedobacter</taxon>
    </lineage>
</organism>
<dbReference type="RefSeq" id="WP_143053910.1">
    <property type="nucleotide sequence ID" value="NZ_FNZR01000007.1"/>
</dbReference>
<keyword evidence="3" id="KW-1185">Reference proteome</keyword>
<proteinExistence type="predicted"/>
<dbReference type="SUPFAM" id="SSF56925">
    <property type="entry name" value="OMPA-like"/>
    <property type="match status" value="1"/>
</dbReference>
<gene>
    <name evidence="2" type="ORF">SAMN05421740_107125</name>
</gene>
<name>A0A1H7RHV5_9SPHI</name>
<evidence type="ECO:0000313" key="3">
    <source>
        <dbReference type="Proteomes" id="UP000198916"/>
    </source>
</evidence>
<keyword evidence="1" id="KW-0732">Signal</keyword>
<dbReference type="STRING" id="332977.SAMN05421740_107125"/>
<accession>A0A1H7RHV5</accession>
<sequence length="170" mass="18878">MKIRLLLSALFLVCATASFAQSEYNRSVGLRFGSGHYDWVAASYKMFIAEPVALEFNLGFSGADRRWGGNDWDWSSLALSGTYQYHFDIPEVPGLKWFVGGGMSLYTAFSDLDDFQGFGAGIYPTGGADYKFDNIPLNLSADLRPTIYIDGLKQRGNFFPNLGVAARYTF</sequence>